<proteinExistence type="inferred from homology"/>
<feature type="transmembrane region" description="Helical" evidence="7">
    <location>
        <begin position="41"/>
        <end position="67"/>
    </location>
</feature>
<evidence type="ECO:0000313" key="8">
    <source>
        <dbReference type="EMBL" id="PHP65040.1"/>
    </source>
</evidence>
<keyword evidence="5 7" id="KW-1133">Transmembrane helix</keyword>
<dbReference type="NCBIfam" id="TIGR00427">
    <property type="entry name" value="NAAT family transporter"/>
    <property type="match status" value="1"/>
</dbReference>
<dbReference type="OrthoDB" id="21094at2"/>
<keyword evidence="6 7" id="KW-0472">Membrane</keyword>
<feature type="transmembrane region" description="Helical" evidence="7">
    <location>
        <begin position="6"/>
        <end position="29"/>
    </location>
</feature>
<feature type="transmembrane region" description="Helical" evidence="7">
    <location>
        <begin position="73"/>
        <end position="91"/>
    </location>
</feature>
<dbReference type="AlphaFoldDB" id="A0A2G1QHU8"/>
<dbReference type="PANTHER" id="PTHR33508:SF1">
    <property type="entry name" value="UPF0056 MEMBRANE PROTEIN YHCE"/>
    <property type="match status" value="1"/>
</dbReference>
<evidence type="ECO:0000256" key="2">
    <source>
        <dbReference type="ARBA" id="ARBA00009784"/>
    </source>
</evidence>
<dbReference type="EMBL" id="PDVP01000019">
    <property type="protein sequence ID" value="PHP65040.1"/>
    <property type="molecule type" value="Genomic_DNA"/>
</dbReference>
<feature type="transmembrane region" description="Helical" evidence="7">
    <location>
        <begin position="181"/>
        <end position="199"/>
    </location>
</feature>
<comment type="caution">
    <text evidence="8">The sequence shown here is derived from an EMBL/GenBank/DDBJ whole genome shotgun (WGS) entry which is preliminary data.</text>
</comment>
<feature type="transmembrane region" description="Helical" evidence="7">
    <location>
        <begin position="148"/>
        <end position="169"/>
    </location>
</feature>
<dbReference type="Pfam" id="PF01914">
    <property type="entry name" value="MarC"/>
    <property type="match status" value="1"/>
</dbReference>
<keyword evidence="3" id="KW-1003">Cell membrane</keyword>
<keyword evidence="4 7" id="KW-0812">Transmembrane</keyword>
<sequence>MFNDMMATAVVTLLVTIDPAGLAPLFLAVTNGMDRSQRNQVAWRAAALAFALLALFALAGAGILAVFGITLPAFRVAGGLLLFWIAFEMIFEKRQQRHEHTAEVAISADEIRQVAVFPLAIPLIAGPGAISAVILLSGQFSEPGPRAALIGIIAAIIGLTWFVFLLADRIDKVLGETGRSILTRLLGVILSALAVQFVADGVKALAAS</sequence>
<dbReference type="InterPro" id="IPR002771">
    <property type="entry name" value="Multi_antbiot-R_MarC"/>
</dbReference>
<evidence type="ECO:0000256" key="3">
    <source>
        <dbReference type="ARBA" id="ARBA00022475"/>
    </source>
</evidence>
<dbReference type="Proteomes" id="UP000221168">
    <property type="component" value="Unassembled WGS sequence"/>
</dbReference>
<protein>
    <recommendedName>
        <fullName evidence="7">UPF0056 membrane protein</fullName>
    </recommendedName>
</protein>
<dbReference type="PANTHER" id="PTHR33508">
    <property type="entry name" value="UPF0056 MEMBRANE PROTEIN YHCE"/>
    <property type="match status" value="1"/>
</dbReference>
<organism evidence="8 9">
    <name type="scientific">Zhengella mangrovi</name>
    <dbReference type="NCBI Taxonomy" id="1982044"/>
    <lineage>
        <taxon>Bacteria</taxon>
        <taxon>Pseudomonadati</taxon>
        <taxon>Pseudomonadota</taxon>
        <taxon>Alphaproteobacteria</taxon>
        <taxon>Hyphomicrobiales</taxon>
        <taxon>Notoacmeibacteraceae</taxon>
        <taxon>Zhengella</taxon>
    </lineage>
</organism>
<accession>A0A2G1QHU8</accession>
<dbReference type="RefSeq" id="WP_099308377.1">
    <property type="nucleotide sequence ID" value="NZ_PDVP01000019.1"/>
</dbReference>
<evidence type="ECO:0000256" key="1">
    <source>
        <dbReference type="ARBA" id="ARBA00004651"/>
    </source>
</evidence>
<dbReference type="GO" id="GO:0005886">
    <property type="term" value="C:plasma membrane"/>
    <property type="evidence" value="ECO:0007669"/>
    <property type="project" value="UniProtKB-SubCell"/>
</dbReference>
<evidence type="ECO:0000256" key="6">
    <source>
        <dbReference type="ARBA" id="ARBA00023136"/>
    </source>
</evidence>
<name>A0A2G1QHU8_9HYPH</name>
<evidence type="ECO:0000256" key="4">
    <source>
        <dbReference type="ARBA" id="ARBA00022692"/>
    </source>
</evidence>
<gene>
    <name evidence="8" type="ORF">CSC94_21150</name>
</gene>
<evidence type="ECO:0000313" key="9">
    <source>
        <dbReference type="Proteomes" id="UP000221168"/>
    </source>
</evidence>
<feature type="transmembrane region" description="Helical" evidence="7">
    <location>
        <begin position="114"/>
        <end position="136"/>
    </location>
</feature>
<reference evidence="8 9" key="1">
    <citation type="submission" date="2017-10" db="EMBL/GenBank/DDBJ databases">
        <title>Sedimentibacterium mangrovi gen. nov., sp. nov., a novel member of family Phyllobacteriacea isolated from mangrove sediment.</title>
        <authorList>
            <person name="Liao H."/>
            <person name="Tian Y."/>
        </authorList>
    </citation>
    <scope>NUCLEOTIDE SEQUENCE [LARGE SCALE GENOMIC DNA]</scope>
    <source>
        <strain evidence="8 9">X9-2-2</strain>
    </source>
</reference>
<evidence type="ECO:0000256" key="5">
    <source>
        <dbReference type="ARBA" id="ARBA00022989"/>
    </source>
</evidence>
<evidence type="ECO:0000256" key="7">
    <source>
        <dbReference type="RuleBase" id="RU362048"/>
    </source>
</evidence>
<comment type="similarity">
    <text evidence="2 7">Belongs to the UPF0056 (MarC) family.</text>
</comment>
<comment type="subcellular location">
    <subcellularLocation>
        <location evidence="1 7">Cell membrane</location>
        <topology evidence="1 7">Multi-pass membrane protein</topology>
    </subcellularLocation>
</comment>
<keyword evidence="9" id="KW-1185">Reference proteome</keyword>